<accession>D1CBN0</accession>
<dbReference type="HOGENOM" id="CLU_681414_0_0_0"/>
<evidence type="ECO:0000313" key="2">
    <source>
        <dbReference type="Proteomes" id="UP000000323"/>
    </source>
</evidence>
<dbReference type="KEGG" id="ttr:Tter_1287"/>
<name>D1CBN0_THET1</name>
<proteinExistence type="predicted"/>
<dbReference type="EMBL" id="CP001825">
    <property type="protein sequence ID" value="ACZ42195.1"/>
    <property type="molecule type" value="Genomic_DNA"/>
</dbReference>
<dbReference type="STRING" id="525904.Tter_1287"/>
<organism evidence="1 2">
    <name type="scientific">Thermobaculum terrenum (strain ATCC BAA-798 / CCMEE 7001 / YNP1)</name>
    <dbReference type="NCBI Taxonomy" id="525904"/>
    <lineage>
        <taxon>Bacteria</taxon>
        <taxon>Bacillati</taxon>
        <taxon>Chloroflexota</taxon>
        <taxon>Chloroflexia</taxon>
        <taxon>Candidatus Thermobaculales</taxon>
        <taxon>Candidatus Thermobaculaceae</taxon>
        <taxon>Thermobaculum</taxon>
    </lineage>
</organism>
<dbReference type="OrthoDB" id="253462at2"/>
<keyword evidence="2" id="KW-1185">Reference proteome</keyword>
<dbReference type="RefSeq" id="WP_012875230.1">
    <property type="nucleotide sequence ID" value="NC_013525.1"/>
</dbReference>
<reference evidence="2" key="1">
    <citation type="journal article" date="2010" name="Stand. Genomic Sci.">
        <title>Complete genome sequence of 'Thermobaculum terrenum' type strain (YNP1).</title>
        <authorList>
            <person name="Kiss H."/>
            <person name="Cleland D."/>
            <person name="Lapidus A."/>
            <person name="Lucas S."/>
            <person name="Glavina Del Rio T."/>
            <person name="Nolan M."/>
            <person name="Tice H."/>
            <person name="Han C."/>
            <person name="Goodwin L."/>
            <person name="Pitluck S."/>
            <person name="Liolios K."/>
            <person name="Ivanova N."/>
            <person name="Mavromatis K."/>
            <person name="Ovchinnikova G."/>
            <person name="Pati A."/>
            <person name="Chen A."/>
            <person name="Palaniappan K."/>
            <person name="Land M."/>
            <person name="Hauser L."/>
            <person name="Chang Y."/>
            <person name="Jeffries C."/>
            <person name="Lu M."/>
            <person name="Brettin T."/>
            <person name="Detter J."/>
            <person name="Goker M."/>
            <person name="Tindall B."/>
            <person name="Beck B."/>
            <person name="McDermott T."/>
            <person name="Woyke T."/>
            <person name="Bristow J."/>
            <person name="Eisen J."/>
            <person name="Markowitz V."/>
            <person name="Hugenholtz P."/>
            <person name="Kyrpides N."/>
            <person name="Klenk H."/>
            <person name="Cheng J."/>
        </authorList>
    </citation>
    <scope>NUCLEOTIDE SEQUENCE [LARGE SCALE GENOMIC DNA]</scope>
    <source>
        <strain evidence="2">ATCC BAA-798 / YNP1</strain>
    </source>
</reference>
<protein>
    <submittedName>
        <fullName evidence="1">Uncharacterized protein</fullName>
    </submittedName>
</protein>
<sequence>MPSRDNLRIFWPRQKIPAVLLVDDPVPCRNPAWYEFPHDGHEPVAPISFLEAFADMLDQYDVKGKFSLIPCPGATGRIDNCLPGIGRDELELFLTVVRERIARRCDISPELLTHNYAMDITAWQPLDEREDVWFDRQDLDTMVSYISTALEILTNVGLSPNGVTSPWRLGAAVEDLYCEAIRTSLKAVTDTNHGWYFVHCDDTSEVVSPRLSMCGDGESLVSIVSGTCMDFAWHTQKGRDPDVDLWITEDGLNGRLGFLLCHQSPLVMTTHWQSLFSNGSWKGLEGLREVIRRIDTVWRKDIIWMTPSKLASYYVAMETAVYKQSTPLDGEITLSIEIAQGIDCHDFTFQLTPGFVPTKVFVDGVILERVQTCTLTSNTWYYDEAHNTCTICCDISNKAELSLQ</sequence>
<dbReference type="eggNOG" id="ENOG502ZAXE">
    <property type="taxonomic scope" value="Bacteria"/>
</dbReference>
<dbReference type="AlphaFoldDB" id="D1CBN0"/>
<dbReference type="Proteomes" id="UP000000323">
    <property type="component" value="Chromosome 1"/>
</dbReference>
<evidence type="ECO:0000313" key="1">
    <source>
        <dbReference type="EMBL" id="ACZ42195.1"/>
    </source>
</evidence>
<gene>
    <name evidence="1" type="ordered locus">Tter_1287</name>
</gene>